<reference evidence="2 3" key="1">
    <citation type="submission" date="2015-12" db="EMBL/GenBank/DDBJ databases">
        <title>Complete genome of Roseateles depolymerans KCTC 42856.</title>
        <authorList>
            <person name="Kim K.M."/>
        </authorList>
    </citation>
    <scope>NUCLEOTIDE SEQUENCE [LARGE SCALE GENOMIC DNA]</scope>
    <source>
        <strain evidence="2 3">KCTC 42856</strain>
    </source>
</reference>
<dbReference type="Pfam" id="PF02911">
    <property type="entry name" value="Formyl_trans_C"/>
    <property type="match status" value="1"/>
</dbReference>
<dbReference type="NCBIfam" id="NF005414">
    <property type="entry name" value="PRK06988.1"/>
    <property type="match status" value="1"/>
</dbReference>
<dbReference type="Pfam" id="PF00551">
    <property type="entry name" value="Formyl_trans_N"/>
    <property type="match status" value="1"/>
</dbReference>
<dbReference type="PANTHER" id="PTHR11138">
    <property type="entry name" value="METHIONYL-TRNA FORMYLTRANSFERASE"/>
    <property type="match status" value="1"/>
</dbReference>
<dbReference type="AlphaFoldDB" id="A0A0U3LM54"/>
<dbReference type="GO" id="GO:0005829">
    <property type="term" value="C:cytosol"/>
    <property type="evidence" value="ECO:0007669"/>
    <property type="project" value="TreeGrafter"/>
</dbReference>
<dbReference type="InterPro" id="IPR011034">
    <property type="entry name" value="Formyl_transferase-like_C_sf"/>
</dbReference>
<evidence type="ECO:0000313" key="3">
    <source>
        <dbReference type="Proteomes" id="UP000060699"/>
    </source>
</evidence>
<dbReference type="STRING" id="76731.RD2015_4761"/>
<name>A0A0U3LM54_9BURK</name>
<evidence type="ECO:0000256" key="1">
    <source>
        <dbReference type="SAM" id="MobiDB-lite"/>
    </source>
</evidence>
<keyword evidence="2" id="KW-0808">Transferase</keyword>
<dbReference type="InterPro" id="IPR005793">
    <property type="entry name" value="Formyl_trans_C"/>
</dbReference>
<dbReference type="RefSeq" id="WP_083525955.1">
    <property type="nucleotide sequence ID" value="NZ_CP013729.1"/>
</dbReference>
<dbReference type="Gene3D" id="3.40.50.12230">
    <property type="match status" value="1"/>
</dbReference>
<dbReference type="Proteomes" id="UP000060699">
    <property type="component" value="Chromosome"/>
</dbReference>
<dbReference type="InterPro" id="IPR002376">
    <property type="entry name" value="Formyl_transf_N"/>
</dbReference>
<proteinExistence type="predicted"/>
<dbReference type="EMBL" id="CP013729">
    <property type="protein sequence ID" value="ALV09199.1"/>
    <property type="molecule type" value="Genomic_DNA"/>
</dbReference>
<gene>
    <name evidence="2" type="ORF">RD2015_4761</name>
</gene>
<dbReference type="OrthoDB" id="9802815at2"/>
<dbReference type="GO" id="GO:0004479">
    <property type="term" value="F:methionyl-tRNA formyltransferase activity"/>
    <property type="evidence" value="ECO:0007669"/>
    <property type="project" value="TreeGrafter"/>
</dbReference>
<dbReference type="SUPFAM" id="SSF50486">
    <property type="entry name" value="FMT C-terminal domain-like"/>
    <property type="match status" value="1"/>
</dbReference>
<dbReference type="PANTHER" id="PTHR11138:SF5">
    <property type="entry name" value="METHIONYL-TRNA FORMYLTRANSFERASE, MITOCHONDRIAL"/>
    <property type="match status" value="1"/>
</dbReference>
<dbReference type="InterPro" id="IPR036477">
    <property type="entry name" value="Formyl_transf_N_sf"/>
</dbReference>
<dbReference type="SUPFAM" id="SSF53328">
    <property type="entry name" value="Formyltransferase"/>
    <property type="match status" value="1"/>
</dbReference>
<feature type="region of interest" description="Disordered" evidence="1">
    <location>
        <begin position="306"/>
        <end position="337"/>
    </location>
</feature>
<sequence length="337" mass="36300">MRAVVFAYSNVGDRCLRVLQAGGVEITLVVTHRDSPGETLWFSRVADTADELGLDWIYGDDPRAPSLLDAVAAARPDVIFSFYYRAMLPASLLALAPQGAFNMHGSMLPQFRGRAPTNWAVLKGACETGATLHWMVDKPDAGDIIDQQAVPILPHDDARQVFDKVCVAAEITLWRVLPALIAGQPPRRPNPVAQGSYYGGRRPEDGRIHWEAAANEIERLIRAVAPPYPGAFIERDGRRLVIARARHWNGALAPPGAAPGLCLIQDTPAAICGDGQVLRILEIQEHGTPLAPDAMRAVCSPQIPMSASPEATASIPLTPSTPSYPPDPLDPPTQATP</sequence>
<evidence type="ECO:0000313" key="2">
    <source>
        <dbReference type="EMBL" id="ALV09199.1"/>
    </source>
</evidence>
<dbReference type="KEGG" id="rdp:RD2015_4761"/>
<accession>A0A0U3LM54</accession>
<organism evidence="2 3">
    <name type="scientific">Roseateles depolymerans</name>
    <dbReference type="NCBI Taxonomy" id="76731"/>
    <lineage>
        <taxon>Bacteria</taxon>
        <taxon>Pseudomonadati</taxon>
        <taxon>Pseudomonadota</taxon>
        <taxon>Betaproteobacteria</taxon>
        <taxon>Burkholderiales</taxon>
        <taxon>Sphaerotilaceae</taxon>
        <taxon>Roseateles</taxon>
    </lineage>
</organism>
<keyword evidence="3" id="KW-1185">Reference proteome</keyword>
<dbReference type="PATRIC" id="fig|76731.3.peg.4880"/>
<feature type="compositionally biased region" description="Pro residues" evidence="1">
    <location>
        <begin position="322"/>
        <end position="331"/>
    </location>
</feature>
<protein>
    <submittedName>
        <fullName evidence="2">Formyl transferase</fullName>
    </submittedName>
</protein>